<dbReference type="Gene3D" id="1.10.443.10">
    <property type="entry name" value="Intergrase catalytic core"/>
    <property type="match status" value="1"/>
</dbReference>
<proteinExistence type="inferred from homology"/>
<accession>A0ABW3J0E0</accession>
<evidence type="ECO:0000259" key="4">
    <source>
        <dbReference type="PROSITE" id="PS51898"/>
    </source>
</evidence>
<reference evidence="6" key="1">
    <citation type="journal article" date="2019" name="Int. J. Syst. Evol. Microbiol.">
        <title>The Global Catalogue of Microorganisms (GCM) 10K type strain sequencing project: providing services to taxonomists for standard genome sequencing and annotation.</title>
        <authorList>
            <consortium name="The Broad Institute Genomics Platform"/>
            <consortium name="The Broad Institute Genome Sequencing Center for Infectious Disease"/>
            <person name="Wu L."/>
            <person name="Ma J."/>
        </authorList>
    </citation>
    <scope>NUCLEOTIDE SEQUENCE [LARGE SCALE GENOMIC DNA]</scope>
    <source>
        <strain evidence="6">CECT 7649</strain>
    </source>
</reference>
<comment type="caution">
    <text evidence="5">The sequence shown here is derived from an EMBL/GenBank/DDBJ whole genome shotgun (WGS) entry which is preliminary data.</text>
</comment>
<gene>
    <name evidence="5" type="ORF">ACFQ0S_05390</name>
</gene>
<dbReference type="SUPFAM" id="SSF56349">
    <property type="entry name" value="DNA breaking-rejoining enzymes"/>
    <property type="match status" value="1"/>
</dbReference>
<dbReference type="EMBL" id="JBHTIZ010000013">
    <property type="protein sequence ID" value="MFD0983907.1"/>
    <property type="molecule type" value="Genomic_DNA"/>
</dbReference>
<dbReference type="Gene3D" id="1.10.150.130">
    <property type="match status" value="1"/>
</dbReference>
<name>A0ABW3J0E0_9FLAO</name>
<dbReference type="InterPro" id="IPR013762">
    <property type="entry name" value="Integrase-like_cat_sf"/>
</dbReference>
<comment type="similarity">
    <text evidence="1">Belongs to the 'phage' integrase family.</text>
</comment>
<dbReference type="InterPro" id="IPR011010">
    <property type="entry name" value="DNA_brk_join_enz"/>
</dbReference>
<dbReference type="Pfam" id="PF13102">
    <property type="entry name" value="Phage_int_SAM_5"/>
    <property type="match status" value="1"/>
</dbReference>
<dbReference type="InterPro" id="IPR050090">
    <property type="entry name" value="Tyrosine_recombinase_XerCD"/>
</dbReference>
<evidence type="ECO:0000313" key="6">
    <source>
        <dbReference type="Proteomes" id="UP001597051"/>
    </source>
</evidence>
<evidence type="ECO:0000256" key="1">
    <source>
        <dbReference type="ARBA" id="ARBA00008857"/>
    </source>
</evidence>
<sequence>MKAKFYLRKGSEKSTIQFEFRNGKNSRFRASTNFVINSDNDWESNKQKMKLPSSTVNAKLINSKLSEFDNLLNDLLYRENDKYIGNDSVREIFSKVFDVNGKPASKFKNECFNVASVEGKLSEDFITYYEWFLVFYSKNNSPYSKKILTKGTLTTLKSALNVVKQFMGHLKIKTLYFDDINRKFYNEFIDYLTNEKKYTKNYIGTVIQKLKTVMGYAYDEDKHTNLEYKKNYFSKVTEVINHPYLNNEELINIEKLVLEDEELNTVRDIFLIGCNTGLRIGDLLDFIKKPKIISKDNTKLIQISQKKTSNSVVIPINSVIKRILDKRDGNLPNYLHQNIINEHIKSICKRAKIIDNYSYYRTEGGVKVEHSEPKYKFICTHTARRSFCTNAYYSGMPPHDIMAISGHKTEKIFFNYIKVEMKDNAIRISKEYPFMQ</sequence>
<dbReference type="InterPro" id="IPR002104">
    <property type="entry name" value="Integrase_catalytic"/>
</dbReference>
<dbReference type="InterPro" id="IPR010998">
    <property type="entry name" value="Integrase_recombinase_N"/>
</dbReference>
<evidence type="ECO:0000313" key="5">
    <source>
        <dbReference type="EMBL" id="MFD0983907.1"/>
    </source>
</evidence>
<dbReference type="Proteomes" id="UP001597051">
    <property type="component" value="Unassembled WGS sequence"/>
</dbReference>
<keyword evidence="3" id="KW-0233">DNA recombination</keyword>
<dbReference type="PANTHER" id="PTHR30349:SF64">
    <property type="entry name" value="PROPHAGE INTEGRASE INTD-RELATED"/>
    <property type="match status" value="1"/>
</dbReference>
<dbReference type="InterPro" id="IPR025269">
    <property type="entry name" value="SAM-like_dom"/>
</dbReference>
<feature type="domain" description="Tyr recombinase" evidence="4">
    <location>
        <begin position="240"/>
        <end position="429"/>
    </location>
</feature>
<dbReference type="PROSITE" id="PS51898">
    <property type="entry name" value="TYR_RECOMBINASE"/>
    <property type="match status" value="1"/>
</dbReference>
<evidence type="ECO:0000256" key="2">
    <source>
        <dbReference type="ARBA" id="ARBA00023125"/>
    </source>
</evidence>
<organism evidence="5 6">
    <name type="scientific">Flavobacterium myungsuense</name>
    <dbReference type="NCBI Taxonomy" id="651823"/>
    <lineage>
        <taxon>Bacteria</taxon>
        <taxon>Pseudomonadati</taxon>
        <taxon>Bacteroidota</taxon>
        <taxon>Flavobacteriia</taxon>
        <taxon>Flavobacteriales</taxon>
        <taxon>Flavobacteriaceae</taxon>
        <taxon>Flavobacterium</taxon>
    </lineage>
</organism>
<evidence type="ECO:0000256" key="3">
    <source>
        <dbReference type="ARBA" id="ARBA00023172"/>
    </source>
</evidence>
<keyword evidence="6" id="KW-1185">Reference proteome</keyword>
<dbReference type="Pfam" id="PF00589">
    <property type="entry name" value="Phage_integrase"/>
    <property type="match status" value="1"/>
</dbReference>
<protein>
    <submittedName>
        <fullName evidence="5">Site-specific integrase</fullName>
    </submittedName>
</protein>
<dbReference type="RefSeq" id="WP_379756737.1">
    <property type="nucleotide sequence ID" value="NZ_JBHSYB010000025.1"/>
</dbReference>
<dbReference type="PANTHER" id="PTHR30349">
    <property type="entry name" value="PHAGE INTEGRASE-RELATED"/>
    <property type="match status" value="1"/>
</dbReference>
<keyword evidence="2" id="KW-0238">DNA-binding</keyword>